<sequence length="442" mass="49723">MGQQRRTSTDTPSPHYRLLGIGAGPANLSLAALLHEEPTIPHLFLDKKQHFTWHDEQLLAGATLQVSIFKDLVSLSNPTNRFSFLSYLHAHGRMYHFLNAQFSEVPRAEFRNYLQWAADTNEDVVFGEEVKEVDFDGMFRVRTNRRTLSAENIAIGVGTVPKVPDFVEPHLGPDHFHVSQYLRHCDQLAGRKVAVVGGGQSGAEAFLDLVNRRGPAAPEQVAWVSRRRNYFPIDDSTFTNEFFMPHYSDYFFRLPAPVREQVSTSHLLASDGISESTLKAIYQKLYHLQFIDENRRGFGLFPNRTVLGVDGANGRGWELMIGHNDEPDQTQSLTVDAVVWATGFRSAPKGFLAPLRGRWETENGEFKVDEDFAAVWDGPPDRSIFVQNAVRGQRGLPDVNLSLNAWRAQRIVDRLHGRAGMESAVSFVDWSAKAGSDSPWSM</sequence>
<evidence type="ECO:0000256" key="7">
    <source>
        <dbReference type="ARBA" id="ARBA00022827"/>
    </source>
</evidence>
<evidence type="ECO:0000256" key="10">
    <source>
        <dbReference type="ARBA" id="ARBA00023033"/>
    </source>
</evidence>
<evidence type="ECO:0000256" key="14">
    <source>
        <dbReference type="ARBA" id="ARBA00032738"/>
    </source>
</evidence>
<evidence type="ECO:0000313" key="16">
    <source>
        <dbReference type="EMBL" id="QSB06878.1"/>
    </source>
</evidence>
<dbReference type="InterPro" id="IPR036188">
    <property type="entry name" value="FAD/NAD-bd_sf"/>
</dbReference>
<dbReference type="InterPro" id="IPR025700">
    <property type="entry name" value="Lys/Orn_oxygenase"/>
</dbReference>
<evidence type="ECO:0000256" key="8">
    <source>
        <dbReference type="ARBA" id="ARBA00022857"/>
    </source>
</evidence>
<gene>
    <name evidence="16" type="ORF">JQS30_08325</name>
</gene>
<comment type="catalytic activity">
    <reaction evidence="15">
        <text>L-lysine + NADPH + O2 = N(6)-hydroxy-L-lysine + NADP(+) + H2O</text>
        <dbReference type="Rhea" id="RHEA:23228"/>
        <dbReference type="ChEBI" id="CHEBI:15377"/>
        <dbReference type="ChEBI" id="CHEBI:15379"/>
        <dbReference type="ChEBI" id="CHEBI:32551"/>
        <dbReference type="ChEBI" id="CHEBI:57783"/>
        <dbReference type="ChEBI" id="CHEBI:57820"/>
        <dbReference type="ChEBI" id="CHEBI:58349"/>
        <dbReference type="EC" id="1.14.13.59"/>
    </reaction>
</comment>
<dbReference type="GO" id="GO:0047091">
    <property type="term" value="F:L-lysine 6-monooxygenase (NADPH) activity"/>
    <property type="evidence" value="ECO:0007669"/>
    <property type="project" value="UniProtKB-EC"/>
</dbReference>
<evidence type="ECO:0000313" key="17">
    <source>
        <dbReference type="Proteomes" id="UP000662939"/>
    </source>
</evidence>
<comment type="pathway">
    <text evidence="2">Siderophore biosynthesis.</text>
</comment>
<dbReference type="KEGG" id="nav:JQS30_08325"/>
<dbReference type="RefSeq" id="WP_213172885.1">
    <property type="nucleotide sequence ID" value="NZ_CP070496.1"/>
</dbReference>
<dbReference type="PRINTS" id="PR00368">
    <property type="entry name" value="FADPNR"/>
</dbReference>
<keyword evidence="10 16" id="KW-0503">Monooxygenase</keyword>
<keyword evidence="7" id="KW-0274">FAD</keyword>
<accession>A0A895XZ51</accession>
<evidence type="ECO:0000256" key="12">
    <source>
        <dbReference type="ARBA" id="ARBA00031158"/>
    </source>
</evidence>
<evidence type="ECO:0000256" key="11">
    <source>
        <dbReference type="ARBA" id="ARBA00029939"/>
    </source>
</evidence>
<keyword evidence="17" id="KW-1185">Reference proteome</keyword>
<proteinExistence type="inferred from homology"/>
<evidence type="ECO:0000256" key="2">
    <source>
        <dbReference type="ARBA" id="ARBA00004924"/>
    </source>
</evidence>
<dbReference type="Gene3D" id="3.50.50.60">
    <property type="entry name" value="FAD/NAD(P)-binding domain"/>
    <property type="match status" value="1"/>
</dbReference>
<keyword evidence="6" id="KW-0285">Flavoprotein</keyword>
<dbReference type="PANTHER" id="PTHR42802">
    <property type="entry name" value="MONOOXYGENASE"/>
    <property type="match status" value="1"/>
</dbReference>
<evidence type="ECO:0000256" key="6">
    <source>
        <dbReference type="ARBA" id="ARBA00022630"/>
    </source>
</evidence>
<organism evidence="16 17">
    <name type="scientific">Natronoglycomyces albus</name>
    <dbReference type="NCBI Taxonomy" id="2811108"/>
    <lineage>
        <taxon>Bacteria</taxon>
        <taxon>Bacillati</taxon>
        <taxon>Actinomycetota</taxon>
        <taxon>Actinomycetes</taxon>
        <taxon>Glycomycetales</taxon>
        <taxon>Glycomycetaceae</taxon>
        <taxon>Natronoglycomyces</taxon>
    </lineage>
</organism>
<evidence type="ECO:0000256" key="4">
    <source>
        <dbReference type="ARBA" id="ARBA00013076"/>
    </source>
</evidence>
<dbReference type="Proteomes" id="UP000662939">
    <property type="component" value="Chromosome"/>
</dbReference>
<keyword evidence="9" id="KW-0560">Oxidoreductase</keyword>
<dbReference type="EMBL" id="CP070496">
    <property type="protein sequence ID" value="QSB06878.1"/>
    <property type="molecule type" value="Genomic_DNA"/>
</dbReference>
<dbReference type="PANTHER" id="PTHR42802:SF1">
    <property type="entry name" value="L-ORNITHINE N(5)-MONOOXYGENASE"/>
    <property type="match status" value="1"/>
</dbReference>
<dbReference type="EC" id="1.14.13.59" evidence="4"/>
<comment type="cofactor">
    <cofactor evidence="1">
        <name>FAD</name>
        <dbReference type="ChEBI" id="CHEBI:57692"/>
    </cofactor>
</comment>
<reference evidence="16" key="1">
    <citation type="submission" date="2021-02" db="EMBL/GenBank/DDBJ databases">
        <title>Natronoglycomyces albus gen. nov., sp. nov, a haloalkaliphilic actinobacterium from a soda solonchak soil.</title>
        <authorList>
            <person name="Sorokin D.Y."/>
            <person name="Khijniak T.V."/>
            <person name="Zakharycheva A.P."/>
            <person name="Boueva O.V."/>
            <person name="Ariskina E.V."/>
            <person name="Hahnke R.L."/>
            <person name="Bunk B."/>
            <person name="Sproer C."/>
            <person name="Schumann P."/>
            <person name="Evtushenko L.I."/>
            <person name="Kublanov I.V."/>
        </authorList>
    </citation>
    <scope>NUCLEOTIDE SEQUENCE</scope>
    <source>
        <strain evidence="16">DSM 106290</strain>
    </source>
</reference>
<evidence type="ECO:0000256" key="5">
    <source>
        <dbReference type="ARBA" id="ARBA00016406"/>
    </source>
</evidence>
<comment type="similarity">
    <text evidence="3">Belongs to the lysine N(6)-hydroxylase/L-ornithine N(5)-oxygenase family.</text>
</comment>
<name>A0A895XZ51_9ACTN</name>
<dbReference type="AlphaFoldDB" id="A0A895XZ51"/>
<evidence type="ECO:0000256" key="3">
    <source>
        <dbReference type="ARBA" id="ARBA00007588"/>
    </source>
</evidence>
<evidence type="ECO:0000256" key="15">
    <source>
        <dbReference type="ARBA" id="ARBA00048407"/>
    </source>
</evidence>
<dbReference type="SUPFAM" id="SSF51905">
    <property type="entry name" value="FAD/NAD(P)-binding domain"/>
    <property type="match status" value="2"/>
</dbReference>
<dbReference type="Pfam" id="PF13434">
    <property type="entry name" value="Lys_Orn_oxgnase"/>
    <property type="match status" value="1"/>
</dbReference>
<keyword evidence="8" id="KW-0521">NADP</keyword>
<evidence type="ECO:0000256" key="1">
    <source>
        <dbReference type="ARBA" id="ARBA00001974"/>
    </source>
</evidence>
<evidence type="ECO:0000256" key="13">
    <source>
        <dbReference type="ARBA" id="ARBA00032493"/>
    </source>
</evidence>
<evidence type="ECO:0000256" key="9">
    <source>
        <dbReference type="ARBA" id="ARBA00023002"/>
    </source>
</evidence>
<protein>
    <recommendedName>
        <fullName evidence="5">L-lysine N6-monooxygenase MbtG</fullName>
        <ecNumber evidence="4">1.14.13.59</ecNumber>
    </recommendedName>
    <alternativeName>
        <fullName evidence="14">Lysine 6-N-hydroxylase</fullName>
    </alternativeName>
    <alternativeName>
        <fullName evidence="13">Lysine N6-hydroxylase</fullName>
    </alternativeName>
    <alternativeName>
        <fullName evidence="11">Lysine-N-oxygenase</fullName>
    </alternativeName>
    <alternativeName>
        <fullName evidence="12">Mycobactin synthase protein G</fullName>
    </alternativeName>
</protein>